<sequence>MPSGGDTCGYDAGKKVNGRERLIITDPLGLLITVMVCAASVQDRDGAKSVLSARCLKAVAIVRARIASGLSRRFVRATVWRSWQGSG</sequence>
<evidence type="ECO:0000313" key="2">
    <source>
        <dbReference type="EMBL" id="MFB9835322.1"/>
    </source>
</evidence>
<dbReference type="RefSeq" id="WP_378206596.1">
    <property type="nucleotide sequence ID" value="NZ_JBHLZP010000193.1"/>
</dbReference>
<comment type="caution">
    <text evidence="2">The sequence shown here is derived from an EMBL/GenBank/DDBJ whole genome shotgun (WGS) entry which is preliminary data.</text>
</comment>
<gene>
    <name evidence="2" type="ORF">ACFFNX_24375</name>
</gene>
<dbReference type="EMBL" id="JBHLZP010000193">
    <property type="protein sequence ID" value="MFB9835322.1"/>
    <property type="molecule type" value="Genomic_DNA"/>
</dbReference>
<dbReference type="InterPro" id="IPR002559">
    <property type="entry name" value="Transposase_11"/>
</dbReference>
<proteinExistence type="predicted"/>
<organism evidence="2 3">
    <name type="scientific">Actinoallomurus acaciae</name>
    <dbReference type="NCBI Taxonomy" id="502577"/>
    <lineage>
        <taxon>Bacteria</taxon>
        <taxon>Bacillati</taxon>
        <taxon>Actinomycetota</taxon>
        <taxon>Actinomycetes</taxon>
        <taxon>Streptosporangiales</taxon>
        <taxon>Thermomonosporaceae</taxon>
        <taxon>Actinoallomurus</taxon>
    </lineage>
</organism>
<dbReference type="Pfam" id="PF01609">
    <property type="entry name" value="DDE_Tnp_1"/>
    <property type="match status" value="1"/>
</dbReference>
<protein>
    <submittedName>
        <fullName evidence="2">Transposase</fullName>
    </submittedName>
</protein>
<dbReference type="Proteomes" id="UP001589627">
    <property type="component" value="Unassembled WGS sequence"/>
</dbReference>
<keyword evidence="3" id="KW-1185">Reference proteome</keyword>
<accession>A0ABV5YMW1</accession>
<name>A0ABV5YMW1_9ACTN</name>
<evidence type="ECO:0000259" key="1">
    <source>
        <dbReference type="Pfam" id="PF01609"/>
    </source>
</evidence>
<evidence type="ECO:0000313" key="3">
    <source>
        <dbReference type="Proteomes" id="UP001589627"/>
    </source>
</evidence>
<feature type="domain" description="Transposase IS4-like" evidence="1">
    <location>
        <begin position="9"/>
        <end position="52"/>
    </location>
</feature>
<reference evidence="2 3" key="1">
    <citation type="submission" date="2024-09" db="EMBL/GenBank/DDBJ databases">
        <authorList>
            <person name="Sun Q."/>
            <person name="Mori K."/>
        </authorList>
    </citation>
    <scope>NUCLEOTIDE SEQUENCE [LARGE SCALE GENOMIC DNA]</scope>
    <source>
        <strain evidence="2 3">TBRC 0563</strain>
    </source>
</reference>